<dbReference type="InterPro" id="IPR007627">
    <property type="entry name" value="RNA_pol_sigma70_r2"/>
</dbReference>
<dbReference type="GO" id="GO:0006352">
    <property type="term" value="P:DNA-templated transcription initiation"/>
    <property type="evidence" value="ECO:0007669"/>
    <property type="project" value="InterPro"/>
</dbReference>
<reference evidence="8" key="2">
    <citation type="journal article" date="2021" name="PeerJ">
        <title>Extensive microbial diversity within the chicken gut microbiome revealed by metagenomics and culture.</title>
        <authorList>
            <person name="Gilroy R."/>
            <person name="Ravi A."/>
            <person name="Getino M."/>
            <person name="Pursley I."/>
            <person name="Horton D.L."/>
            <person name="Alikhan N.F."/>
            <person name="Baker D."/>
            <person name="Gharbi K."/>
            <person name="Hall N."/>
            <person name="Watson M."/>
            <person name="Adriaenssens E.M."/>
            <person name="Foster-Nyarko E."/>
            <person name="Jarju S."/>
            <person name="Secka A."/>
            <person name="Antonio M."/>
            <person name="Oren A."/>
            <person name="Chaudhuri R.R."/>
            <person name="La Ragione R."/>
            <person name="Hildebrand F."/>
            <person name="Pallen M.J."/>
        </authorList>
    </citation>
    <scope>NUCLEOTIDE SEQUENCE</scope>
    <source>
        <strain evidence="8">ChiSjej2B20-13462</strain>
    </source>
</reference>
<dbReference type="SUPFAM" id="SSF88659">
    <property type="entry name" value="Sigma3 and sigma4 domains of RNA polymerase sigma factors"/>
    <property type="match status" value="1"/>
</dbReference>
<dbReference type="InterPro" id="IPR013325">
    <property type="entry name" value="RNA_pol_sigma_r2"/>
</dbReference>
<keyword evidence="5" id="KW-0804">Transcription</keyword>
<dbReference type="GO" id="GO:0016987">
    <property type="term" value="F:sigma factor activity"/>
    <property type="evidence" value="ECO:0007669"/>
    <property type="project" value="UniProtKB-KW"/>
</dbReference>
<evidence type="ECO:0000313" key="8">
    <source>
        <dbReference type="EMBL" id="HIQ70245.1"/>
    </source>
</evidence>
<keyword evidence="2" id="KW-0805">Transcription regulation</keyword>
<evidence type="ECO:0000256" key="1">
    <source>
        <dbReference type="ARBA" id="ARBA00010641"/>
    </source>
</evidence>
<protein>
    <submittedName>
        <fullName evidence="8">Sigma-70 family RNA polymerase sigma factor</fullName>
    </submittedName>
</protein>
<dbReference type="EMBL" id="DVFN01000111">
    <property type="protein sequence ID" value="HIQ70245.1"/>
    <property type="molecule type" value="Genomic_DNA"/>
</dbReference>
<dbReference type="Proteomes" id="UP000886874">
    <property type="component" value="Unassembled WGS sequence"/>
</dbReference>
<comment type="caution">
    <text evidence="8">The sequence shown here is derived from an EMBL/GenBank/DDBJ whole genome shotgun (WGS) entry which is preliminary data.</text>
</comment>
<dbReference type="Gene3D" id="1.10.10.10">
    <property type="entry name" value="Winged helix-like DNA-binding domain superfamily/Winged helix DNA-binding domain"/>
    <property type="match status" value="1"/>
</dbReference>
<dbReference type="Pfam" id="PF04542">
    <property type="entry name" value="Sigma70_r2"/>
    <property type="match status" value="1"/>
</dbReference>
<dbReference type="NCBIfam" id="TIGR02937">
    <property type="entry name" value="sigma70-ECF"/>
    <property type="match status" value="1"/>
</dbReference>
<dbReference type="PANTHER" id="PTHR43133">
    <property type="entry name" value="RNA POLYMERASE ECF-TYPE SIGMA FACTO"/>
    <property type="match status" value="1"/>
</dbReference>
<evidence type="ECO:0000259" key="6">
    <source>
        <dbReference type="Pfam" id="PF04542"/>
    </source>
</evidence>
<dbReference type="InterPro" id="IPR013324">
    <property type="entry name" value="RNA_pol_sigma_r3/r4-like"/>
</dbReference>
<evidence type="ECO:0000256" key="5">
    <source>
        <dbReference type="ARBA" id="ARBA00023163"/>
    </source>
</evidence>
<evidence type="ECO:0000256" key="3">
    <source>
        <dbReference type="ARBA" id="ARBA00023082"/>
    </source>
</evidence>
<evidence type="ECO:0000259" key="7">
    <source>
        <dbReference type="Pfam" id="PF04545"/>
    </source>
</evidence>
<evidence type="ECO:0000256" key="4">
    <source>
        <dbReference type="ARBA" id="ARBA00023125"/>
    </source>
</evidence>
<evidence type="ECO:0000256" key="2">
    <source>
        <dbReference type="ARBA" id="ARBA00023015"/>
    </source>
</evidence>
<keyword evidence="3" id="KW-0731">Sigma factor</keyword>
<dbReference type="SUPFAM" id="SSF88946">
    <property type="entry name" value="Sigma2 domain of RNA polymerase sigma factors"/>
    <property type="match status" value="1"/>
</dbReference>
<dbReference type="GO" id="GO:0003677">
    <property type="term" value="F:DNA binding"/>
    <property type="evidence" value="ECO:0007669"/>
    <property type="project" value="UniProtKB-KW"/>
</dbReference>
<name>A0A9D0Z979_9FIRM</name>
<proteinExistence type="inferred from homology"/>
<evidence type="ECO:0000313" key="9">
    <source>
        <dbReference type="Proteomes" id="UP000886874"/>
    </source>
</evidence>
<organism evidence="8 9">
    <name type="scientific">Candidatus Avoscillospira stercorigallinarum</name>
    <dbReference type="NCBI Taxonomy" id="2840708"/>
    <lineage>
        <taxon>Bacteria</taxon>
        <taxon>Bacillati</taxon>
        <taxon>Bacillota</taxon>
        <taxon>Clostridia</taxon>
        <taxon>Eubacteriales</taxon>
        <taxon>Oscillospiraceae</taxon>
        <taxon>Oscillospiraceae incertae sedis</taxon>
        <taxon>Candidatus Avoscillospira</taxon>
    </lineage>
</organism>
<dbReference type="AlphaFoldDB" id="A0A9D0Z979"/>
<dbReference type="InterPro" id="IPR039425">
    <property type="entry name" value="RNA_pol_sigma-70-like"/>
</dbReference>
<dbReference type="Gene3D" id="1.10.1740.10">
    <property type="match status" value="1"/>
</dbReference>
<dbReference type="InterPro" id="IPR014284">
    <property type="entry name" value="RNA_pol_sigma-70_dom"/>
</dbReference>
<keyword evidence="4" id="KW-0238">DNA-binding</keyword>
<gene>
    <name evidence="8" type="ORF">IAA67_07955</name>
</gene>
<dbReference type="InterPro" id="IPR007630">
    <property type="entry name" value="RNA_pol_sigma70_r4"/>
</dbReference>
<dbReference type="Pfam" id="PF04545">
    <property type="entry name" value="Sigma70_r4"/>
    <property type="match status" value="1"/>
</dbReference>
<sequence>MDDQQIVALYWQRSDEAIVQSDAKYGPYCHTVASRILENDQDAEECVNDTWLRAWNAMPPQRPSVLRMFFAKITRNLSFDRVRSRTAQKRGGGELPLVLEELSQCIVRESPLEDAVLAQELDRSVRAFLRTLPDRECDVFLRRYFFTEPLADIAAGYGLSRNHVSVLLRRTRSKLRDHLQKEGFLDG</sequence>
<comment type="similarity">
    <text evidence="1">Belongs to the sigma-70 factor family. ECF subfamily.</text>
</comment>
<feature type="domain" description="RNA polymerase sigma-70 region 2" evidence="6">
    <location>
        <begin position="24"/>
        <end position="86"/>
    </location>
</feature>
<dbReference type="InterPro" id="IPR036388">
    <property type="entry name" value="WH-like_DNA-bd_sf"/>
</dbReference>
<dbReference type="PANTHER" id="PTHR43133:SF8">
    <property type="entry name" value="RNA POLYMERASE SIGMA FACTOR HI_1459-RELATED"/>
    <property type="match status" value="1"/>
</dbReference>
<reference evidence="8" key="1">
    <citation type="submission" date="2020-10" db="EMBL/GenBank/DDBJ databases">
        <authorList>
            <person name="Gilroy R."/>
        </authorList>
    </citation>
    <scope>NUCLEOTIDE SEQUENCE</scope>
    <source>
        <strain evidence="8">ChiSjej2B20-13462</strain>
    </source>
</reference>
<feature type="domain" description="RNA polymerase sigma-70 region 4" evidence="7">
    <location>
        <begin position="129"/>
        <end position="176"/>
    </location>
</feature>
<accession>A0A9D0Z979</accession>